<dbReference type="STRING" id="1294263.JCM21531_3080"/>
<dbReference type="AlphaFoldDB" id="W4V8R0"/>
<dbReference type="OrthoDB" id="2971178at2"/>
<dbReference type="RefSeq" id="WP_034842327.1">
    <property type="nucleotide sequence ID" value="NZ_BAVR01000039.1"/>
</dbReference>
<protein>
    <submittedName>
        <fullName evidence="1">Uncharacterized protein</fullName>
    </submittedName>
</protein>
<evidence type="ECO:0000313" key="1">
    <source>
        <dbReference type="EMBL" id="GAE89541.1"/>
    </source>
</evidence>
<evidence type="ECO:0000313" key="2">
    <source>
        <dbReference type="Proteomes" id="UP000019109"/>
    </source>
</evidence>
<gene>
    <name evidence="1" type="ORF">JCM21531_3080</name>
</gene>
<dbReference type="Proteomes" id="UP000019109">
    <property type="component" value="Unassembled WGS sequence"/>
</dbReference>
<dbReference type="EMBL" id="BAVR01000039">
    <property type="protein sequence ID" value="GAE89541.1"/>
    <property type="molecule type" value="Genomic_DNA"/>
</dbReference>
<comment type="caution">
    <text evidence="1">The sequence shown here is derived from an EMBL/GenBank/DDBJ whole genome shotgun (WGS) entry which is preliminary data.</text>
</comment>
<organism evidence="1 2">
    <name type="scientific">Acetivibrio straminisolvens JCM 21531</name>
    <dbReference type="NCBI Taxonomy" id="1294263"/>
    <lineage>
        <taxon>Bacteria</taxon>
        <taxon>Bacillati</taxon>
        <taxon>Bacillota</taxon>
        <taxon>Clostridia</taxon>
        <taxon>Eubacteriales</taxon>
        <taxon>Oscillospiraceae</taxon>
        <taxon>Acetivibrio</taxon>
    </lineage>
</organism>
<name>W4V8R0_9FIRM</name>
<keyword evidence="2" id="KW-1185">Reference proteome</keyword>
<reference evidence="1" key="1">
    <citation type="journal article" date="2014" name="Genome Announc.">
        <title>Draft Genome Sequence of Clostridium straminisolvens Strain JCM 21531T, Isolated from a Cellulose-Degrading Bacterial Community.</title>
        <authorList>
            <person name="Yuki M."/>
            <person name="Oshima K."/>
            <person name="Suda W."/>
            <person name="Sakamoto M."/>
            <person name="Kitamura K."/>
            <person name="Iida T."/>
            <person name="Hattori M."/>
            <person name="Ohkuma M."/>
        </authorList>
    </citation>
    <scope>NUCLEOTIDE SEQUENCE [LARGE SCALE GENOMIC DNA]</scope>
    <source>
        <strain evidence="1">JCM 21531</strain>
    </source>
</reference>
<sequence>MNIIHKNEGQKIAFNVEGTKIFFRDELMLDLSKYERDYDVEIDICQDDDQILIAGLSKYYVANIIIPARQYQDPEKTVPVPFSMDNVTLVLWALVEVE</sequence>
<accession>W4V8R0</accession>
<proteinExistence type="predicted"/>